<evidence type="ECO:0000313" key="3">
    <source>
        <dbReference type="EMBL" id="CAG9175898.1"/>
    </source>
</evidence>
<name>A0ABN7YR60_9BURK</name>
<dbReference type="EC" id="1.8.4.-" evidence="3"/>
<organism evidence="3 4">
    <name type="scientific">Cupriavidus respiraculi</name>
    <dbReference type="NCBI Taxonomy" id="195930"/>
    <lineage>
        <taxon>Bacteria</taxon>
        <taxon>Pseudomonadati</taxon>
        <taxon>Pseudomonadota</taxon>
        <taxon>Betaproteobacteria</taxon>
        <taxon>Burkholderiales</taxon>
        <taxon>Burkholderiaceae</taxon>
        <taxon>Cupriavidus</taxon>
    </lineage>
</organism>
<dbReference type="Proteomes" id="UP000721236">
    <property type="component" value="Unassembled WGS sequence"/>
</dbReference>
<dbReference type="Gene3D" id="3.40.30.10">
    <property type="entry name" value="Glutaredoxin"/>
    <property type="match status" value="1"/>
</dbReference>
<dbReference type="InterPro" id="IPR036282">
    <property type="entry name" value="Glutathione-S-Trfase_C_sf"/>
</dbReference>
<proteinExistence type="predicted"/>
<dbReference type="Gene3D" id="1.20.1050.10">
    <property type="match status" value="1"/>
</dbReference>
<dbReference type="PROSITE" id="PS50404">
    <property type="entry name" value="GST_NTER"/>
    <property type="match status" value="1"/>
</dbReference>
<dbReference type="InterPro" id="IPR040079">
    <property type="entry name" value="Glutathione_S-Trfase"/>
</dbReference>
<dbReference type="InterPro" id="IPR004045">
    <property type="entry name" value="Glutathione_S-Trfase_N"/>
</dbReference>
<dbReference type="RefSeq" id="WP_224042454.1">
    <property type="nucleotide sequence ID" value="NZ_CAJZAH010000002.1"/>
</dbReference>
<feature type="domain" description="GST C-terminal" evidence="2">
    <location>
        <begin position="112"/>
        <end position="237"/>
    </location>
</feature>
<dbReference type="GO" id="GO:0016491">
    <property type="term" value="F:oxidoreductase activity"/>
    <property type="evidence" value="ECO:0007669"/>
    <property type="project" value="UniProtKB-KW"/>
</dbReference>
<dbReference type="InterPro" id="IPR010987">
    <property type="entry name" value="Glutathione-S-Trfase_C-like"/>
</dbReference>
<sequence>MAQRDGAAEGAAQSSAEAAADAAEYLLYCFAQSGNAYKVAQFLETVSVQRGRKLWTPRFVDYFHGETHTPEYRAINVMGEVPVLEFDGTRLTQSGAILLKLAGRLGAFAPADEAERDEVLRWLLFDNHKFTSYTATYRFLRAFAKAPDPAVLEFLRTRCEGAWNVLNTHLGGRAFVLGEHASIADFSLAGYVFFDDEIGVHWRKEYPHVHAWMERMRAMPGWKHPYDLMPGHPVPKAPQ</sequence>
<keyword evidence="4" id="KW-1185">Reference proteome</keyword>
<comment type="caution">
    <text evidence="3">The sequence shown here is derived from an EMBL/GenBank/DDBJ whole genome shotgun (WGS) entry which is preliminary data.</text>
</comment>
<keyword evidence="3" id="KW-0560">Oxidoreductase</keyword>
<accession>A0ABN7YR60</accession>
<dbReference type="PANTHER" id="PTHR44051">
    <property type="entry name" value="GLUTATHIONE S-TRANSFERASE-RELATED"/>
    <property type="match status" value="1"/>
</dbReference>
<dbReference type="Pfam" id="PF13410">
    <property type="entry name" value="GST_C_2"/>
    <property type="match status" value="1"/>
</dbReference>
<dbReference type="SFLD" id="SFLDS00019">
    <property type="entry name" value="Glutathione_Transferase_(cytos"/>
    <property type="match status" value="1"/>
</dbReference>
<reference evidence="3 4" key="1">
    <citation type="submission" date="2021-08" db="EMBL/GenBank/DDBJ databases">
        <authorList>
            <person name="Peeters C."/>
        </authorList>
    </citation>
    <scope>NUCLEOTIDE SEQUENCE [LARGE SCALE GENOMIC DNA]</scope>
    <source>
        <strain evidence="3 4">LMG 21510</strain>
    </source>
</reference>
<protein>
    <submittedName>
        <fullName evidence="3">Disulfide-bond oxidoreductase YfcG</fullName>
        <ecNumber evidence="3">1.8.4.-</ecNumber>
    </submittedName>
</protein>
<evidence type="ECO:0000259" key="2">
    <source>
        <dbReference type="PROSITE" id="PS50405"/>
    </source>
</evidence>
<dbReference type="PANTHER" id="PTHR44051:SF2">
    <property type="entry name" value="HYPOTHETICAL GLUTATHIONE S-TRANSFERASE LIKE PROTEIN"/>
    <property type="match status" value="1"/>
</dbReference>
<dbReference type="SFLD" id="SFLDG00358">
    <property type="entry name" value="Main_(cytGST)"/>
    <property type="match status" value="1"/>
</dbReference>
<dbReference type="SUPFAM" id="SSF52833">
    <property type="entry name" value="Thioredoxin-like"/>
    <property type="match status" value="1"/>
</dbReference>
<dbReference type="PROSITE" id="PS50405">
    <property type="entry name" value="GST_CTER"/>
    <property type="match status" value="1"/>
</dbReference>
<evidence type="ECO:0000259" key="1">
    <source>
        <dbReference type="PROSITE" id="PS50404"/>
    </source>
</evidence>
<feature type="domain" description="GST N-terminal" evidence="1">
    <location>
        <begin position="23"/>
        <end position="109"/>
    </location>
</feature>
<dbReference type="EMBL" id="CAJZAH010000002">
    <property type="protein sequence ID" value="CAG9175898.1"/>
    <property type="molecule type" value="Genomic_DNA"/>
</dbReference>
<dbReference type="InterPro" id="IPR036249">
    <property type="entry name" value="Thioredoxin-like_sf"/>
</dbReference>
<gene>
    <name evidence="3" type="primary">yfcG_2</name>
    <name evidence="3" type="ORF">LMG21510_03005</name>
</gene>
<evidence type="ECO:0000313" key="4">
    <source>
        <dbReference type="Proteomes" id="UP000721236"/>
    </source>
</evidence>
<dbReference type="CDD" id="cd03056">
    <property type="entry name" value="GST_N_4"/>
    <property type="match status" value="1"/>
</dbReference>
<dbReference type="SUPFAM" id="SSF47616">
    <property type="entry name" value="GST C-terminal domain-like"/>
    <property type="match status" value="1"/>
</dbReference>